<dbReference type="RefSeq" id="WP_091289963.1">
    <property type="nucleotide sequence ID" value="NZ_FNON01000003.1"/>
</dbReference>
<evidence type="ECO:0000256" key="1">
    <source>
        <dbReference type="ARBA" id="ARBA00009199"/>
    </source>
</evidence>
<dbReference type="Proteomes" id="UP000199515">
    <property type="component" value="Unassembled WGS sequence"/>
</dbReference>
<dbReference type="InterPro" id="IPR023631">
    <property type="entry name" value="Amidase_dom"/>
</dbReference>
<sequence length="443" mass="46453">MALTAVELAEAVRAKENDPVEVTKETLARIAAADGLVGAFRKVRAEEALAEAALLAQRDDLGDLPLAGVPVAVKDVSEIGGEYVEWGSAAGGREPAPADDVIVRRLRRAGAVIVGITRVPELCIWPFSDTADGVARNPWDPSRTSGGSSGGSAAAVAAGLVPIAHGSDGLGSIRLPAAMCGLVGVKPGYGVISTPGDAGWFGMSTHGPLATTVADAALLLSVLADDPLLAEVKPPRDLRIALSTRVPLTRAPVPRQLTAPVDEIGTLLSAAGHTVEHATPRYGAAAVGGILARWFAGPHLQAHDFDPAKLQPRTRTHLRLGRALVRAGRIRDDTKFNWLTRAEEFFAAHDILVTPTLATLPPRARRWHEQTWLANAIPAMRLAPFAGLWNLAGYPAMSIPAGRHSSGLPLGVQLVAAPGGEARLLGVAAQIESRKPWPRTQDS</sequence>
<dbReference type="STRING" id="589385.SAMN05421504_103838"/>
<dbReference type="InterPro" id="IPR036928">
    <property type="entry name" value="AS_sf"/>
</dbReference>
<keyword evidence="4" id="KW-1185">Reference proteome</keyword>
<name>A0A1H3EKR4_9PSEU</name>
<dbReference type="Pfam" id="PF01425">
    <property type="entry name" value="Amidase"/>
    <property type="match status" value="1"/>
</dbReference>
<evidence type="ECO:0000259" key="2">
    <source>
        <dbReference type="Pfam" id="PF01425"/>
    </source>
</evidence>
<reference evidence="3 4" key="1">
    <citation type="submission" date="2016-10" db="EMBL/GenBank/DDBJ databases">
        <authorList>
            <person name="de Groot N.N."/>
        </authorList>
    </citation>
    <scope>NUCLEOTIDE SEQUENCE [LARGE SCALE GENOMIC DNA]</scope>
    <source>
        <strain evidence="3 4">CPCC 202699</strain>
    </source>
</reference>
<accession>A0A1H3EKR4</accession>
<dbReference type="PANTHER" id="PTHR11895:SF7">
    <property type="entry name" value="GLUTAMYL-TRNA(GLN) AMIDOTRANSFERASE SUBUNIT A, MITOCHONDRIAL"/>
    <property type="match status" value="1"/>
</dbReference>
<evidence type="ECO:0000313" key="3">
    <source>
        <dbReference type="EMBL" id="SDX78534.1"/>
    </source>
</evidence>
<dbReference type="AlphaFoldDB" id="A0A1H3EKR4"/>
<dbReference type="OrthoDB" id="182039at2"/>
<gene>
    <name evidence="3" type="ORF">SAMN05421504_103838</name>
</gene>
<dbReference type="EMBL" id="FNON01000003">
    <property type="protein sequence ID" value="SDX78534.1"/>
    <property type="molecule type" value="Genomic_DNA"/>
</dbReference>
<organism evidence="3 4">
    <name type="scientific">Amycolatopsis xylanica</name>
    <dbReference type="NCBI Taxonomy" id="589385"/>
    <lineage>
        <taxon>Bacteria</taxon>
        <taxon>Bacillati</taxon>
        <taxon>Actinomycetota</taxon>
        <taxon>Actinomycetes</taxon>
        <taxon>Pseudonocardiales</taxon>
        <taxon>Pseudonocardiaceae</taxon>
        <taxon>Amycolatopsis</taxon>
    </lineage>
</organism>
<feature type="domain" description="Amidase" evidence="2">
    <location>
        <begin position="21"/>
        <end position="425"/>
    </location>
</feature>
<dbReference type="PANTHER" id="PTHR11895">
    <property type="entry name" value="TRANSAMIDASE"/>
    <property type="match status" value="1"/>
</dbReference>
<comment type="similarity">
    <text evidence="1">Belongs to the amidase family.</text>
</comment>
<dbReference type="SUPFAM" id="SSF75304">
    <property type="entry name" value="Amidase signature (AS) enzymes"/>
    <property type="match status" value="1"/>
</dbReference>
<protein>
    <submittedName>
        <fullName evidence="3">Amidase</fullName>
    </submittedName>
</protein>
<dbReference type="Gene3D" id="3.90.1300.10">
    <property type="entry name" value="Amidase signature (AS) domain"/>
    <property type="match status" value="1"/>
</dbReference>
<evidence type="ECO:0000313" key="4">
    <source>
        <dbReference type="Proteomes" id="UP000199515"/>
    </source>
</evidence>
<dbReference type="GO" id="GO:0003824">
    <property type="term" value="F:catalytic activity"/>
    <property type="evidence" value="ECO:0007669"/>
    <property type="project" value="InterPro"/>
</dbReference>
<dbReference type="InterPro" id="IPR000120">
    <property type="entry name" value="Amidase"/>
</dbReference>
<proteinExistence type="inferred from homology"/>